<evidence type="ECO:0000256" key="7">
    <source>
        <dbReference type="ARBA" id="ARBA00023027"/>
    </source>
</evidence>
<dbReference type="Gene3D" id="3.40.50.1220">
    <property type="entry name" value="TPP-binding domain"/>
    <property type="match status" value="1"/>
</dbReference>
<evidence type="ECO:0000256" key="11">
    <source>
        <dbReference type="SAM" id="MobiDB-lite"/>
    </source>
</evidence>
<feature type="domain" description="Deacetylase sirtuin-type" evidence="12">
    <location>
        <begin position="1331"/>
        <end position="1663"/>
    </location>
</feature>
<comment type="caution">
    <text evidence="13">The sequence shown here is derived from an EMBL/GenBank/DDBJ whole genome shotgun (WGS) entry which is preliminary data.</text>
</comment>
<dbReference type="PROSITE" id="PS50082">
    <property type="entry name" value="WD_REPEATS_2"/>
    <property type="match status" value="2"/>
</dbReference>
<keyword evidence="5" id="KW-0819">tRNA processing</keyword>
<feature type="repeat" description="WD" evidence="9">
    <location>
        <begin position="405"/>
        <end position="445"/>
    </location>
</feature>
<evidence type="ECO:0000256" key="4">
    <source>
        <dbReference type="ARBA" id="ARBA00022679"/>
    </source>
</evidence>
<dbReference type="InterPro" id="IPR001680">
    <property type="entry name" value="WD40_rpt"/>
</dbReference>
<dbReference type="GO" id="GO:0046872">
    <property type="term" value="F:metal ion binding"/>
    <property type="evidence" value="ECO:0007669"/>
    <property type="project" value="UniProtKB-KW"/>
</dbReference>
<gene>
    <name evidence="13" type="ORF">HJC23_011301</name>
</gene>
<evidence type="ECO:0000256" key="2">
    <source>
        <dbReference type="ARBA" id="ARBA00022490"/>
    </source>
</evidence>
<dbReference type="GO" id="GO:0008033">
    <property type="term" value="P:tRNA processing"/>
    <property type="evidence" value="ECO:0007669"/>
    <property type="project" value="UniProtKB-KW"/>
</dbReference>
<keyword evidence="6" id="KW-0677">Repeat</keyword>
<dbReference type="PROSITE" id="PS50305">
    <property type="entry name" value="SIRTUIN"/>
    <property type="match status" value="1"/>
</dbReference>
<evidence type="ECO:0000313" key="14">
    <source>
        <dbReference type="Proteomes" id="UP001516023"/>
    </source>
</evidence>
<keyword evidence="14" id="KW-1185">Reference proteome</keyword>
<dbReference type="Pfam" id="PF00400">
    <property type="entry name" value="WD40"/>
    <property type="match status" value="3"/>
</dbReference>
<accession>A0ABD3QVW1</accession>
<dbReference type="InterPro" id="IPR029035">
    <property type="entry name" value="DHS-like_NAD/FAD-binding_dom"/>
</dbReference>
<dbReference type="PROSITE" id="PS50294">
    <property type="entry name" value="WD_REPEATS_REGION"/>
    <property type="match status" value="1"/>
</dbReference>
<name>A0ABD3QVW1_9STRA</name>
<reference evidence="13 14" key="1">
    <citation type="journal article" date="2020" name="G3 (Bethesda)">
        <title>Improved Reference Genome for Cyclotella cryptica CCMP332, a Model for Cell Wall Morphogenesis, Salinity Adaptation, and Lipid Production in Diatoms (Bacillariophyta).</title>
        <authorList>
            <person name="Roberts W.R."/>
            <person name="Downey K.M."/>
            <person name="Ruck E.C."/>
            <person name="Traller J.C."/>
            <person name="Alverson A.J."/>
        </authorList>
    </citation>
    <scope>NUCLEOTIDE SEQUENCE [LARGE SCALE GENOMIC DNA]</scope>
    <source>
        <strain evidence="13 14">CCMP332</strain>
    </source>
</reference>
<protein>
    <recommendedName>
        <fullName evidence="12">Deacetylase sirtuin-type domain-containing protein</fullName>
    </recommendedName>
</protein>
<dbReference type="Proteomes" id="UP001516023">
    <property type="component" value="Unassembled WGS sequence"/>
</dbReference>
<dbReference type="InterPro" id="IPR026590">
    <property type="entry name" value="Ssirtuin_cat_dom"/>
</dbReference>
<evidence type="ECO:0000259" key="12">
    <source>
        <dbReference type="PROSITE" id="PS50305"/>
    </source>
</evidence>
<dbReference type="PANTHER" id="PTHR14344">
    <property type="entry name" value="WD REPEAT PROTEIN"/>
    <property type="match status" value="1"/>
</dbReference>
<evidence type="ECO:0000256" key="6">
    <source>
        <dbReference type="ARBA" id="ARBA00022737"/>
    </source>
</evidence>
<evidence type="ECO:0000256" key="5">
    <source>
        <dbReference type="ARBA" id="ARBA00022694"/>
    </source>
</evidence>
<feature type="compositionally biased region" description="Low complexity" evidence="11">
    <location>
        <begin position="86"/>
        <end position="101"/>
    </location>
</feature>
<keyword evidence="10" id="KW-0862">Zinc</keyword>
<feature type="compositionally biased region" description="Polar residues" evidence="11">
    <location>
        <begin position="1"/>
        <end position="12"/>
    </location>
</feature>
<dbReference type="PROSITE" id="PS00678">
    <property type="entry name" value="WD_REPEATS_1"/>
    <property type="match status" value="1"/>
</dbReference>
<sequence>MADNCFSPTKPTNLFHRKHATHGGPVTFATIRFPPPRRAVRYQEQQQQRQDDDSDSPHYDCIKSLGRVVLARGGWIESHALSPLMNPNRTASSSNNNSAPSCGDHVTVDTHSYRALAFHDESIAVDDSVTFESVHGLIFPSSTSSLSYLNDSSESRKDLCGNNNKNNTKPSSAISVVAYGGRRLSFLSGGGLWSTTTPQTHANASTSTRRDTLLEDNFATIPIVTQSAINDGSTTTCKAYLQVSDCIHDATILDFEWENSAAKDRHHHHESNAFLIALGMVHNNCEIWGFRSTFLQDRQHRHRMAFEATRLQCITCDVRCMTYSLSFYGWHSDEETLSLARDDGRLPPLIAASGTVFGEIIVWGIVHDERRDNVLMNIVDLWLSQDIVSRNDPTPRLRVPPSFRLKGHFGSVFSVKFGPEAEIASTSDDRTVRLWTLTPSSSSSTEARDPKSVRNTSRILELQSTHCYTLSWTGWGHTARVWDVSFARSPHDNSLLLISAGEDGVARIWSPFLTEKEFRLPLRGHRCESLWTVENCDGIVVTGGNDGSVKLWDLESRTRDDGAIAYVVPSMDASNADAETTIELEDVATSTTRKKKYKKAKVKSQICGMEFFSINSDGLKSKLLVATREGSLDSLDLTQQSWTTHNSWSNKVISSVTGESVDVDSSTGVCIAVHPCGSRVVVGTTEGLLILSDILGHHDSKKPSQKIAFNSTSHRPIQSLSWVDNDNLLVFYARGTIIRYTFHVDGPKISHSMKLGTIGIPLSFAHDAARRDLYVGDSRGNLAYFNLNSSLSPPCDSNDNTSTEKSPDSLLARVHAKEHVTGVVVLTSTGAILSVGNDGCVNECKKDSNGQLYQVYSIPIANVTGLRNIWSSDDGVVVGGYYGNDYVVTDVLSGYEFVRIPTGGRQRRHEFVLDSAKNKMIDFSVPISYGMAVCTGQNSIDIYSRGMPQKADFRYSYNIGSTLHGETINRLCWVECKDCCAYLLSGSNDCTVKLSRYKDNEFVSVKELPPHESCVRGVCSSSHPKSKSSLLVTCGGKLSMEFYLLDHSSCADGDPASVSFLCSYRTLGVSSIDHRMNVVRAIPVVPSDPNCHMVVAADSDGNLHIVVISEVALPRKTTIGNILHGNGRPVLCLDLLHFLDRILIFVGTTAGEILVWDLPSHVDVCLGDVGSNGIIVLPDSPLFTINAHSSGINDLSAAIPTREIPLVVLCSVGDDQTLATYLFTFVEHSSCDNRSIELSESKSVVAPSASSSPMKAVKVVNDDSSLCCRVYTTGQDDCITLWRLELQPLAIKLMSSSGLSTEGSCIDCMRIKDSSGSEQEMIAIGGEGIELQSIDLSVFKAATKLYEANYLLITAGAGFSADSGLSTYECAPDEYKELCDPSKLMREANRFQRFWLNFSSTYLKTNPHLGYELLDLWCAGGLLPNLKRNAKNNTSATEFSPWWVYTSNVDCHFHRFKSFQDSVCEIHGSADTFICSCGIGYSDGQARLGVQWDQWNQGVPEFKSCKQPRVQVTCDALKSALNDSNILMCESCQLPLRPNVLMFNDTDENVLRSISTQRDRYQTWESQVEDAISNKKSRLVILELGCGINVPAVRQESEEVLTDCAQIIQSQEVDSRGSVCLVRINPKNVEGVALRHEAEYISVKANAKEALEQIDHLLRQMMR</sequence>
<keyword evidence="10" id="KW-0479">Metal-binding</keyword>
<dbReference type="PANTHER" id="PTHR14344:SF3">
    <property type="entry name" value="WD REPEAT-CONTAINING PROTEIN 6"/>
    <property type="match status" value="1"/>
</dbReference>
<evidence type="ECO:0000313" key="13">
    <source>
        <dbReference type="EMBL" id="KAL3804373.1"/>
    </source>
</evidence>
<proteinExistence type="inferred from homology"/>
<dbReference type="EMBL" id="JABMIG020000008">
    <property type="protein sequence ID" value="KAL3804373.1"/>
    <property type="molecule type" value="Genomic_DNA"/>
</dbReference>
<dbReference type="SUPFAM" id="SSF50978">
    <property type="entry name" value="WD40 repeat-like"/>
    <property type="match status" value="2"/>
</dbReference>
<dbReference type="SMART" id="SM00320">
    <property type="entry name" value="WD40"/>
    <property type="match status" value="8"/>
</dbReference>
<comment type="subcellular location">
    <subcellularLocation>
        <location evidence="1">Cytoplasm</location>
    </subcellularLocation>
</comment>
<keyword evidence="7" id="KW-0520">NAD</keyword>
<feature type="binding site" evidence="10">
    <location>
        <position position="1477"/>
    </location>
    <ligand>
        <name>Zn(2+)</name>
        <dbReference type="ChEBI" id="CHEBI:29105"/>
    </ligand>
</feature>
<comment type="similarity">
    <text evidence="8">Belongs to the WD repeat WDR6 family.</text>
</comment>
<dbReference type="SUPFAM" id="SSF52467">
    <property type="entry name" value="DHS-like NAD/FAD-binding domain"/>
    <property type="match status" value="1"/>
</dbReference>
<keyword evidence="3 9" id="KW-0853">WD repeat</keyword>
<dbReference type="Gene3D" id="2.130.10.10">
    <property type="entry name" value="YVTN repeat-like/Quinoprotein amine dehydrogenase"/>
    <property type="match status" value="4"/>
</dbReference>
<keyword evidence="2" id="KW-0963">Cytoplasm</keyword>
<evidence type="ECO:0000256" key="9">
    <source>
        <dbReference type="PROSITE-ProRule" id="PRU00221"/>
    </source>
</evidence>
<evidence type="ECO:0000256" key="3">
    <source>
        <dbReference type="ARBA" id="ARBA00022574"/>
    </source>
</evidence>
<dbReference type="GO" id="GO:0005737">
    <property type="term" value="C:cytoplasm"/>
    <property type="evidence" value="ECO:0007669"/>
    <property type="project" value="UniProtKB-SubCell"/>
</dbReference>
<organism evidence="13 14">
    <name type="scientific">Cyclotella cryptica</name>
    <dbReference type="NCBI Taxonomy" id="29204"/>
    <lineage>
        <taxon>Eukaryota</taxon>
        <taxon>Sar</taxon>
        <taxon>Stramenopiles</taxon>
        <taxon>Ochrophyta</taxon>
        <taxon>Bacillariophyta</taxon>
        <taxon>Coscinodiscophyceae</taxon>
        <taxon>Thalassiosirophycidae</taxon>
        <taxon>Stephanodiscales</taxon>
        <taxon>Stephanodiscaceae</taxon>
        <taxon>Cyclotella</taxon>
    </lineage>
</organism>
<dbReference type="InterPro" id="IPR026591">
    <property type="entry name" value="Sirtuin_cat_small_dom_sf"/>
</dbReference>
<evidence type="ECO:0000256" key="10">
    <source>
        <dbReference type="PROSITE-ProRule" id="PRU00236"/>
    </source>
</evidence>
<dbReference type="InterPro" id="IPR036322">
    <property type="entry name" value="WD40_repeat_dom_sf"/>
</dbReference>
<dbReference type="InterPro" id="IPR051973">
    <property type="entry name" value="tRNA_Anticodon_Mtase-Reg"/>
</dbReference>
<dbReference type="InterPro" id="IPR019775">
    <property type="entry name" value="WD40_repeat_CS"/>
</dbReference>
<feature type="binding site" evidence="10">
    <location>
        <position position="1532"/>
    </location>
    <ligand>
        <name>Zn(2+)</name>
        <dbReference type="ChEBI" id="CHEBI:29105"/>
    </ligand>
</feature>
<dbReference type="Gene3D" id="3.30.1600.10">
    <property type="entry name" value="SIR2/SIRT2 'Small Domain"/>
    <property type="match status" value="1"/>
</dbReference>
<feature type="repeat" description="WD" evidence="9">
    <location>
        <begin position="540"/>
        <end position="556"/>
    </location>
</feature>
<feature type="region of interest" description="Disordered" evidence="11">
    <location>
        <begin position="81"/>
        <end position="103"/>
    </location>
</feature>
<feature type="region of interest" description="Disordered" evidence="11">
    <location>
        <begin position="1"/>
        <end position="28"/>
    </location>
</feature>
<evidence type="ECO:0000256" key="1">
    <source>
        <dbReference type="ARBA" id="ARBA00004496"/>
    </source>
</evidence>
<feature type="binding site" evidence="10">
    <location>
        <position position="1475"/>
    </location>
    <ligand>
        <name>Zn(2+)</name>
        <dbReference type="ChEBI" id="CHEBI:29105"/>
    </ligand>
</feature>
<dbReference type="InterPro" id="IPR015943">
    <property type="entry name" value="WD40/YVTN_repeat-like_dom_sf"/>
</dbReference>
<feature type="binding site" evidence="10">
    <location>
        <position position="1514"/>
    </location>
    <ligand>
        <name>Zn(2+)</name>
        <dbReference type="ChEBI" id="CHEBI:29105"/>
    </ligand>
</feature>
<dbReference type="GO" id="GO:0016740">
    <property type="term" value="F:transferase activity"/>
    <property type="evidence" value="ECO:0007669"/>
    <property type="project" value="UniProtKB-KW"/>
</dbReference>
<keyword evidence="4" id="KW-0808">Transferase</keyword>
<evidence type="ECO:0000256" key="8">
    <source>
        <dbReference type="ARBA" id="ARBA00038255"/>
    </source>
</evidence>
<feature type="active site" description="Proton acceptor" evidence="10">
    <location>
        <position position="1467"/>
    </location>
</feature>